<feature type="repeat" description="WD" evidence="3">
    <location>
        <begin position="478"/>
        <end position="519"/>
    </location>
</feature>
<feature type="repeat" description="WD" evidence="3">
    <location>
        <begin position="562"/>
        <end position="603"/>
    </location>
</feature>
<feature type="repeat" description="WD" evidence="3">
    <location>
        <begin position="646"/>
        <end position="687"/>
    </location>
</feature>
<gene>
    <name evidence="6" type="ORF">L227DRAFT_521785</name>
</gene>
<dbReference type="InterPro" id="IPR015943">
    <property type="entry name" value="WD40/YVTN_repeat-like_dom_sf"/>
</dbReference>
<dbReference type="InterPro" id="IPR001632">
    <property type="entry name" value="WD40_G-protein_beta-like"/>
</dbReference>
<feature type="compositionally biased region" description="Polar residues" evidence="4">
    <location>
        <begin position="427"/>
        <end position="436"/>
    </location>
</feature>
<keyword evidence="7" id="KW-1185">Reference proteome</keyword>
<keyword evidence="2" id="KW-0677">Repeat</keyword>
<dbReference type="InterPro" id="IPR001680">
    <property type="entry name" value="WD40_rpt"/>
</dbReference>
<evidence type="ECO:0000259" key="5">
    <source>
        <dbReference type="Pfam" id="PF23414"/>
    </source>
</evidence>
<evidence type="ECO:0000256" key="1">
    <source>
        <dbReference type="ARBA" id="ARBA00022574"/>
    </source>
</evidence>
<dbReference type="PROSITE" id="PS00678">
    <property type="entry name" value="WD_REPEATS_1"/>
    <property type="match status" value="3"/>
</dbReference>
<dbReference type="PANTHER" id="PTHR19879:SF9">
    <property type="entry name" value="TRANSCRIPTION INITIATION FACTOR TFIID SUBUNIT 5"/>
    <property type="match status" value="1"/>
</dbReference>
<feature type="repeat" description="WD" evidence="3">
    <location>
        <begin position="730"/>
        <end position="771"/>
    </location>
</feature>
<evidence type="ECO:0000313" key="7">
    <source>
        <dbReference type="Proteomes" id="UP000313359"/>
    </source>
</evidence>
<dbReference type="InterPro" id="IPR019775">
    <property type="entry name" value="WD40_repeat_CS"/>
</dbReference>
<dbReference type="SUPFAM" id="SSF63829">
    <property type="entry name" value="Calcium-dependent phosphotriesterase"/>
    <property type="match status" value="1"/>
</dbReference>
<dbReference type="Proteomes" id="UP000313359">
    <property type="component" value="Unassembled WGS sequence"/>
</dbReference>
<dbReference type="EMBL" id="ML122256">
    <property type="protein sequence ID" value="RPD63560.1"/>
    <property type="molecule type" value="Genomic_DNA"/>
</dbReference>
<name>A0A5C2SIY8_9APHY</name>
<dbReference type="OrthoDB" id="2754813at2759"/>
<dbReference type="STRING" id="1328759.A0A5C2SIY8"/>
<accession>A0A5C2SIY8</accession>
<feature type="repeat" description="WD" evidence="3">
    <location>
        <begin position="772"/>
        <end position="802"/>
    </location>
</feature>
<feature type="domain" description="EML-like second beta-propeller" evidence="5">
    <location>
        <begin position="486"/>
        <end position="654"/>
    </location>
</feature>
<evidence type="ECO:0000256" key="4">
    <source>
        <dbReference type="SAM" id="MobiDB-lite"/>
    </source>
</evidence>
<dbReference type="InterPro" id="IPR036322">
    <property type="entry name" value="WD40_repeat_dom_sf"/>
</dbReference>
<feature type="region of interest" description="Disordered" evidence="4">
    <location>
        <begin position="289"/>
        <end position="330"/>
    </location>
</feature>
<proteinExistence type="predicted"/>
<dbReference type="SUPFAM" id="SSF50978">
    <property type="entry name" value="WD40 repeat-like"/>
    <property type="match status" value="1"/>
</dbReference>
<dbReference type="InterPro" id="IPR020472">
    <property type="entry name" value="WD40_PAC1"/>
</dbReference>
<evidence type="ECO:0000256" key="2">
    <source>
        <dbReference type="ARBA" id="ARBA00022737"/>
    </source>
</evidence>
<protein>
    <submittedName>
        <fullName evidence="6">WD40 repeat-like protein</fullName>
    </submittedName>
</protein>
<reference evidence="6" key="1">
    <citation type="journal article" date="2018" name="Genome Biol. Evol.">
        <title>Genomics and development of Lentinus tigrinus, a white-rot wood-decaying mushroom with dimorphic fruiting bodies.</title>
        <authorList>
            <person name="Wu B."/>
            <person name="Xu Z."/>
            <person name="Knudson A."/>
            <person name="Carlson A."/>
            <person name="Chen N."/>
            <person name="Kovaka S."/>
            <person name="LaButti K."/>
            <person name="Lipzen A."/>
            <person name="Pennachio C."/>
            <person name="Riley R."/>
            <person name="Schakwitz W."/>
            <person name="Umezawa K."/>
            <person name="Ohm R.A."/>
            <person name="Grigoriev I.V."/>
            <person name="Nagy L.G."/>
            <person name="Gibbons J."/>
            <person name="Hibbett D."/>
        </authorList>
    </citation>
    <scope>NUCLEOTIDE SEQUENCE [LARGE SCALE GENOMIC DNA]</scope>
    <source>
        <strain evidence="6">ALCF2SS1-6</strain>
    </source>
</reference>
<feature type="repeat" description="WD" evidence="3">
    <location>
        <begin position="688"/>
        <end position="729"/>
    </location>
</feature>
<dbReference type="Pfam" id="PF23414">
    <property type="entry name" value="Beta-prop_EML_2"/>
    <property type="match status" value="1"/>
</dbReference>
<keyword evidence="1 3" id="KW-0853">WD repeat</keyword>
<dbReference type="InterPro" id="IPR055442">
    <property type="entry name" value="Beta-prop_EML-like_2nd"/>
</dbReference>
<dbReference type="AlphaFoldDB" id="A0A5C2SIY8"/>
<evidence type="ECO:0000256" key="3">
    <source>
        <dbReference type="PROSITE-ProRule" id="PRU00221"/>
    </source>
</evidence>
<sequence>MGGPDSEPAIWEVYARQLFPLKHGFPVWNGHPESDGDELDLGSVIYTQGGGKYLTLFNCMKPVEEEEKIRRGIPEDHKPIPQTNLLIDKYGEINLPRLHSSSITVRGAGAELGGGSPDGTFGAGLGFKYTTKASAGAVLVLRPPGRRQVISSKRRIVTYMRERFDSWMSLVNDRFEMDLAQDELWFISGTIKTTQWAAAAFYGESSNKEGSVDCQVGPFKIGLSMNLAAEQSGQYESNWGPQHWIEEEGAVVSSSEPLPPLKPNQCIFMNYYKMKKRFLWKSRPIAAGAGPHQLPPSSPGGDGDGTARLSVPSGPSDDGSSEFEEVPPRVQGYDPVDILLEYILEHSEAEIAIGSDRDIYAIFKDEDVPDDLKAGIAAKQPQIDVDEDGVGTVVVDLELGVAGAPSATEAEVAQPGAELAPAEDQEAQGSSSQQTEIPPPTAGPSALLEGDDDDDGLTEEEEARLKDERQLRIWLPAMNGHGGSVTSLAVSPDSKYIASGSDDTTIILWDTEDSSVVRKWESGVDIVWHIAFSPDSQRLVCSGSEGRIVVWEVEVGDVIEVLEGHTDTVHTVVWSPDGTRLASGSDDMTVRIWDAETYQEIYKLEGHNAMVTFVVFSPDSKLLASGGADYNCRIWDVETGTLKHELTGHKGMVWTAAFDPESRRIATASDDGSVRIWRVETGEELVLLSEHHGPVWVVAFTEDGKEIMSASSDGTIKICDSFSGECVLALEGHDSMVNAAEFSPDGKYIVSGSSDNTVRLWDRRDGSCLVTFNEHNDKVTHAIFSPDGRTLSSGSDDGKVKIRILSEFLQGEGDAEQ</sequence>
<dbReference type="PRINTS" id="PR00320">
    <property type="entry name" value="GPROTEINBRPT"/>
</dbReference>
<dbReference type="PROSITE" id="PS50294">
    <property type="entry name" value="WD_REPEATS_REGION"/>
    <property type="match status" value="7"/>
</dbReference>
<evidence type="ECO:0000313" key="6">
    <source>
        <dbReference type="EMBL" id="RPD63560.1"/>
    </source>
</evidence>
<dbReference type="Gene3D" id="2.130.10.10">
    <property type="entry name" value="YVTN repeat-like/Quinoprotein amine dehydrogenase"/>
    <property type="match status" value="3"/>
</dbReference>
<dbReference type="PROSITE" id="PS50082">
    <property type="entry name" value="WD_REPEATS_2"/>
    <property type="match status" value="8"/>
</dbReference>
<dbReference type="Pfam" id="PF00400">
    <property type="entry name" value="WD40"/>
    <property type="match status" value="3"/>
</dbReference>
<dbReference type="PANTHER" id="PTHR19879">
    <property type="entry name" value="TRANSCRIPTION INITIATION FACTOR TFIID"/>
    <property type="match status" value="1"/>
</dbReference>
<dbReference type="PRINTS" id="PR00319">
    <property type="entry name" value="GPROTEINB"/>
</dbReference>
<feature type="region of interest" description="Disordered" evidence="4">
    <location>
        <begin position="406"/>
        <end position="457"/>
    </location>
</feature>
<feature type="repeat" description="WD" evidence="3">
    <location>
        <begin position="527"/>
        <end position="561"/>
    </location>
</feature>
<dbReference type="CDD" id="cd00200">
    <property type="entry name" value="WD40"/>
    <property type="match status" value="1"/>
</dbReference>
<organism evidence="6 7">
    <name type="scientific">Lentinus tigrinus ALCF2SS1-6</name>
    <dbReference type="NCBI Taxonomy" id="1328759"/>
    <lineage>
        <taxon>Eukaryota</taxon>
        <taxon>Fungi</taxon>
        <taxon>Dikarya</taxon>
        <taxon>Basidiomycota</taxon>
        <taxon>Agaricomycotina</taxon>
        <taxon>Agaricomycetes</taxon>
        <taxon>Polyporales</taxon>
        <taxon>Polyporaceae</taxon>
        <taxon>Lentinus</taxon>
    </lineage>
</organism>
<feature type="repeat" description="WD" evidence="3">
    <location>
        <begin position="604"/>
        <end position="645"/>
    </location>
</feature>
<dbReference type="SMART" id="SM00320">
    <property type="entry name" value="WD40"/>
    <property type="match status" value="8"/>
</dbReference>